<dbReference type="OrthoDB" id="6472668at2759"/>
<organism evidence="2 3">
    <name type="scientific">Trichonephila inaurata madagascariensis</name>
    <dbReference type="NCBI Taxonomy" id="2747483"/>
    <lineage>
        <taxon>Eukaryota</taxon>
        <taxon>Metazoa</taxon>
        <taxon>Ecdysozoa</taxon>
        <taxon>Arthropoda</taxon>
        <taxon>Chelicerata</taxon>
        <taxon>Arachnida</taxon>
        <taxon>Araneae</taxon>
        <taxon>Araneomorphae</taxon>
        <taxon>Entelegynae</taxon>
        <taxon>Araneoidea</taxon>
        <taxon>Nephilidae</taxon>
        <taxon>Trichonephila</taxon>
        <taxon>Trichonephila inaurata</taxon>
    </lineage>
</organism>
<evidence type="ECO:0000256" key="1">
    <source>
        <dbReference type="SAM" id="MobiDB-lite"/>
    </source>
</evidence>
<evidence type="ECO:0000313" key="3">
    <source>
        <dbReference type="Proteomes" id="UP000886998"/>
    </source>
</evidence>
<sequence length="87" mass="10033">MMMTKLGVFGRRRPFLSRLQSRRTFLHQGIGEEKKRDFSSSSSGRSSDADSTPGVRHLQITFLDFFEERRGRNVFCRFLSTGNIGFP</sequence>
<feature type="region of interest" description="Disordered" evidence="1">
    <location>
        <begin position="27"/>
        <end position="53"/>
    </location>
</feature>
<proteinExistence type="predicted"/>
<reference evidence="2" key="1">
    <citation type="submission" date="2020-08" db="EMBL/GenBank/DDBJ databases">
        <title>Multicomponent nature underlies the extraordinary mechanical properties of spider dragline silk.</title>
        <authorList>
            <person name="Kono N."/>
            <person name="Nakamura H."/>
            <person name="Mori M."/>
            <person name="Yoshida Y."/>
            <person name="Ohtoshi R."/>
            <person name="Malay A.D."/>
            <person name="Moran D.A.P."/>
            <person name="Tomita M."/>
            <person name="Numata K."/>
            <person name="Arakawa K."/>
        </authorList>
    </citation>
    <scope>NUCLEOTIDE SEQUENCE</scope>
</reference>
<name>A0A8X7CDX9_9ARAC</name>
<dbReference type="EMBL" id="BMAV01014553">
    <property type="protein sequence ID" value="GFY63006.1"/>
    <property type="molecule type" value="Genomic_DNA"/>
</dbReference>
<dbReference type="Proteomes" id="UP000886998">
    <property type="component" value="Unassembled WGS sequence"/>
</dbReference>
<feature type="compositionally biased region" description="Low complexity" evidence="1">
    <location>
        <begin position="39"/>
        <end position="51"/>
    </location>
</feature>
<gene>
    <name evidence="2" type="ORF">TNIN_460421</name>
</gene>
<accession>A0A8X7CDX9</accession>
<dbReference type="AlphaFoldDB" id="A0A8X7CDX9"/>
<comment type="caution">
    <text evidence="2">The sequence shown here is derived from an EMBL/GenBank/DDBJ whole genome shotgun (WGS) entry which is preliminary data.</text>
</comment>
<protein>
    <submittedName>
        <fullName evidence="2">Uncharacterized protein</fullName>
    </submittedName>
</protein>
<keyword evidence="3" id="KW-1185">Reference proteome</keyword>
<evidence type="ECO:0000313" key="2">
    <source>
        <dbReference type="EMBL" id="GFY63006.1"/>
    </source>
</evidence>